<dbReference type="InterPro" id="IPR044946">
    <property type="entry name" value="Restrct_endonuc_typeI_TRD_sf"/>
</dbReference>
<reference evidence="5" key="1">
    <citation type="submission" date="2019-08" db="EMBL/GenBank/DDBJ databases">
        <title>Genomic characterization of a novel candidate phylum (ARYD3) from a high temperature, high salinity tertiary oil reservoir in north central Oklahoma, USA.</title>
        <authorList>
            <person name="Youssef N.H."/>
            <person name="Yadav A."/>
            <person name="Elshahed M.S."/>
        </authorList>
    </citation>
    <scope>NUCLEOTIDE SEQUENCE [LARGE SCALE GENOMIC DNA]</scope>
    <source>
        <strain evidence="5">ARYD3</strain>
    </source>
</reference>
<proteinExistence type="inferred from homology"/>
<dbReference type="PANTHER" id="PTHR30408:SF12">
    <property type="entry name" value="TYPE I RESTRICTION ENZYME MJAVIII SPECIFICITY SUBUNIT"/>
    <property type="match status" value="1"/>
</dbReference>
<feature type="domain" description="Type I restriction modification DNA specificity" evidence="4">
    <location>
        <begin position="20"/>
        <end position="188"/>
    </location>
</feature>
<feature type="domain" description="Type I restriction modification DNA specificity" evidence="4">
    <location>
        <begin position="230"/>
        <end position="387"/>
    </location>
</feature>
<keyword evidence="6" id="KW-1185">Reference proteome</keyword>
<dbReference type="PANTHER" id="PTHR30408">
    <property type="entry name" value="TYPE-1 RESTRICTION ENZYME ECOKI SPECIFICITY PROTEIN"/>
    <property type="match status" value="1"/>
</dbReference>
<dbReference type="GO" id="GO:0009307">
    <property type="term" value="P:DNA restriction-modification system"/>
    <property type="evidence" value="ECO:0007669"/>
    <property type="project" value="UniProtKB-KW"/>
</dbReference>
<evidence type="ECO:0000313" key="5">
    <source>
        <dbReference type="EMBL" id="TYB30554.1"/>
    </source>
</evidence>
<organism evidence="5 6">
    <name type="scientific">Candidatus Mcinerneyibacterium aminivorans</name>
    <dbReference type="NCBI Taxonomy" id="2703815"/>
    <lineage>
        <taxon>Bacteria</taxon>
        <taxon>Candidatus Macinerneyibacteriota</taxon>
        <taxon>Candidatus Mcinerneyibacteria</taxon>
        <taxon>Candidatus Mcinerneyibacteriales</taxon>
        <taxon>Candidatus Mcinerneyibacteriaceae</taxon>
        <taxon>Candidatus Mcinerneyibacterium</taxon>
    </lineage>
</organism>
<comment type="similarity">
    <text evidence="1">Belongs to the type-I restriction system S methylase family.</text>
</comment>
<dbReference type="AlphaFoldDB" id="A0A5D0M9U7"/>
<keyword evidence="5" id="KW-0255">Endonuclease</keyword>
<name>A0A5D0M9U7_9BACT</name>
<keyword evidence="5" id="KW-0378">Hydrolase</keyword>
<protein>
    <submittedName>
        <fullName evidence="5">Restriction endonuclease subunit S</fullName>
    </submittedName>
</protein>
<sequence length="408" mass="47312">MSFESVKFEDTDIKIIDGDRGKNYPSQNEYLEEGYCLFLNAKNVTDSGFKFNKTKFITKEKDNVLRKGKLKKGDVVLTTRGTVGNVAFYTNEIPYENIRINSGMLIFRLEGKEEFLPEYIYWYFRSNLFQSQIKQYISGSAQPQLPVKTINKMKILKPDIKVQKKIVEIISSVNKKVLNNNKMNKTLEEIAQTIYKRWFVDFEFPNENGEPYKSSGGEMVYSEEMEKEIPEGWEVRYLGDKINIAYGKNLAKKNMKQKGYEVFSASGLVGYHDDFLYEEPQVLVVCRGSKSGKIFESNKKSFITNNCLVFESSISDILNRFYLKYFLLNSNISQFVTGSAQPQITIKNISKLNLLIPKKEVLNKFYKIIKSIDRKFRNNNNENKNLEDIRDTLLPKLMSGKIRVNKGD</sequence>
<evidence type="ECO:0000256" key="2">
    <source>
        <dbReference type="ARBA" id="ARBA00022747"/>
    </source>
</evidence>
<comment type="caution">
    <text evidence="5">The sequence shown here is derived from an EMBL/GenBank/DDBJ whole genome shotgun (WGS) entry which is preliminary data.</text>
</comment>
<dbReference type="InterPro" id="IPR052021">
    <property type="entry name" value="Type-I_RS_S_subunit"/>
</dbReference>
<keyword evidence="2" id="KW-0680">Restriction system</keyword>
<dbReference type="GO" id="GO:0003677">
    <property type="term" value="F:DNA binding"/>
    <property type="evidence" value="ECO:0007669"/>
    <property type="project" value="UniProtKB-KW"/>
</dbReference>
<evidence type="ECO:0000313" key="6">
    <source>
        <dbReference type="Proteomes" id="UP000324143"/>
    </source>
</evidence>
<dbReference type="GO" id="GO:0004519">
    <property type="term" value="F:endonuclease activity"/>
    <property type="evidence" value="ECO:0007669"/>
    <property type="project" value="UniProtKB-KW"/>
</dbReference>
<dbReference type="InterPro" id="IPR000055">
    <property type="entry name" value="Restrct_endonuc_typeI_TRD"/>
</dbReference>
<dbReference type="Proteomes" id="UP000324143">
    <property type="component" value="Unassembled WGS sequence"/>
</dbReference>
<keyword evidence="3" id="KW-0238">DNA-binding</keyword>
<dbReference type="EMBL" id="VSIX01000119">
    <property type="protein sequence ID" value="TYB30554.1"/>
    <property type="molecule type" value="Genomic_DNA"/>
</dbReference>
<dbReference type="Gene3D" id="3.90.220.20">
    <property type="entry name" value="DNA methylase specificity domains"/>
    <property type="match status" value="2"/>
</dbReference>
<evidence type="ECO:0000256" key="1">
    <source>
        <dbReference type="ARBA" id="ARBA00010923"/>
    </source>
</evidence>
<accession>A0A5D0M9U7</accession>
<dbReference type="Pfam" id="PF01420">
    <property type="entry name" value="Methylase_S"/>
    <property type="match status" value="2"/>
</dbReference>
<dbReference type="SUPFAM" id="SSF116734">
    <property type="entry name" value="DNA methylase specificity domain"/>
    <property type="match status" value="2"/>
</dbReference>
<evidence type="ECO:0000259" key="4">
    <source>
        <dbReference type="Pfam" id="PF01420"/>
    </source>
</evidence>
<gene>
    <name evidence="5" type="ORF">FXF47_08650</name>
</gene>
<evidence type="ECO:0000256" key="3">
    <source>
        <dbReference type="ARBA" id="ARBA00023125"/>
    </source>
</evidence>
<keyword evidence="5" id="KW-0540">Nuclease</keyword>